<dbReference type="AlphaFoldDB" id="A0A974HWQ7"/>
<reference evidence="4" key="1">
    <citation type="journal article" date="2016" name="Nature">
        <title>Genome evolution in the allotetraploid frog Xenopus laevis.</title>
        <authorList>
            <person name="Session A.M."/>
            <person name="Uno Y."/>
            <person name="Kwon T."/>
            <person name="Chapman J.A."/>
            <person name="Toyoda A."/>
            <person name="Takahashi S."/>
            <person name="Fukui A."/>
            <person name="Hikosaka A."/>
            <person name="Suzuki A."/>
            <person name="Kondo M."/>
            <person name="van Heeringen S.J."/>
            <person name="Quigley I."/>
            <person name="Heinz S."/>
            <person name="Ogino H."/>
            <person name="Ochi H."/>
            <person name="Hellsten U."/>
            <person name="Lyons J.B."/>
            <person name="Simakov O."/>
            <person name="Putnam N."/>
            <person name="Stites J."/>
            <person name="Kuroki Y."/>
            <person name="Tanaka T."/>
            <person name="Michiue T."/>
            <person name="Watanabe M."/>
            <person name="Bogdanovic O."/>
            <person name="Lister R."/>
            <person name="Georgiou G."/>
            <person name="Paranjpe S.S."/>
            <person name="van Kruijsbergen I."/>
            <person name="Shu S."/>
            <person name="Carlson J."/>
            <person name="Kinoshita T."/>
            <person name="Ohta Y."/>
            <person name="Mawaribuchi S."/>
            <person name="Jenkins J."/>
            <person name="Grimwood J."/>
            <person name="Schmutz J."/>
            <person name="Mitros T."/>
            <person name="Mozaffari S.V."/>
            <person name="Suzuki Y."/>
            <person name="Haramoto Y."/>
            <person name="Yamamoto T.S."/>
            <person name="Takagi C."/>
            <person name="Heald R."/>
            <person name="Miller K."/>
            <person name="Haudenschild C."/>
            <person name="Kitzman J."/>
            <person name="Nakayama T."/>
            <person name="Izutsu Y."/>
            <person name="Robert J."/>
            <person name="Fortriede J."/>
            <person name="Burns K."/>
            <person name="Lotay V."/>
            <person name="Karimi K."/>
            <person name="Yasuoka Y."/>
            <person name="Dichmann D.S."/>
            <person name="Flajnik M.F."/>
            <person name="Houston D.W."/>
            <person name="Shendure J."/>
            <person name="DuPasquier L."/>
            <person name="Vize P.D."/>
            <person name="Zorn A.M."/>
            <person name="Ito M."/>
            <person name="Marcotte E.M."/>
            <person name="Wallingford J.B."/>
            <person name="Ito Y."/>
            <person name="Asashima M."/>
            <person name="Ueno N."/>
            <person name="Matsuda Y."/>
            <person name="Veenstra G.J."/>
            <person name="Fujiyama A."/>
            <person name="Harland R.M."/>
            <person name="Taira M."/>
            <person name="Rokhsar D.S."/>
        </authorList>
    </citation>
    <scope>NUCLEOTIDE SEQUENCE [LARGE SCALE GENOMIC DNA]</scope>
    <source>
        <strain evidence="4">J</strain>
    </source>
</reference>
<protein>
    <submittedName>
        <fullName evidence="3">Uncharacterized protein</fullName>
    </submittedName>
</protein>
<proteinExistence type="predicted"/>
<sequence length="123" mass="14304">MCSFYTHLVETSVSRKTRRLHRLSCVRVPCRVQEMTPTSLHICCRFQELFLWFYYGFMVLFSGYYCFTTWGLCGTDSWRKIGVSICTKDTALTVSLQKYNKNKRRKGELSHPTPDSGSCGQFS</sequence>
<evidence type="ECO:0000256" key="1">
    <source>
        <dbReference type="SAM" id="MobiDB-lite"/>
    </source>
</evidence>
<evidence type="ECO:0000313" key="4">
    <source>
        <dbReference type="Proteomes" id="UP000694892"/>
    </source>
</evidence>
<name>A0A974HWQ7_XENLA</name>
<accession>A0A974HWQ7</accession>
<feature type="compositionally biased region" description="Polar residues" evidence="1">
    <location>
        <begin position="113"/>
        <end position="123"/>
    </location>
</feature>
<keyword evidence="2" id="KW-0472">Membrane</keyword>
<feature type="region of interest" description="Disordered" evidence="1">
    <location>
        <begin position="101"/>
        <end position="123"/>
    </location>
</feature>
<organism evidence="3 4">
    <name type="scientific">Xenopus laevis</name>
    <name type="common">African clawed frog</name>
    <dbReference type="NCBI Taxonomy" id="8355"/>
    <lineage>
        <taxon>Eukaryota</taxon>
        <taxon>Metazoa</taxon>
        <taxon>Chordata</taxon>
        <taxon>Craniata</taxon>
        <taxon>Vertebrata</taxon>
        <taxon>Euteleostomi</taxon>
        <taxon>Amphibia</taxon>
        <taxon>Batrachia</taxon>
        <taxon>Anura</taxon>
        <taxon>Pipoidea</taxon>
        <taxon>Pipidae</taxon>
        <taxon>Xenopodinae</taxon>
        <taxon>Xenopus</taxon>
        <taxon>Xenopus</taxon>
    </lineage>
</organism>
<gene>
    <name evidence="3" type="ORF">XELAEV_18016027mg</name>
</gene>
<keyword evidence="2" id="KW-1133">Transmembrane helix</keyword>
<dbReference type="Proteomes" id="UP000694892">
    <property type="component" value="Chromosome 2S"/>
</dbReference>
<feature type="transmembrane region" description="Helical" evidence="2">
    <location>
        <begin position="52"/>
        <end position="73"/>
    </location>
</feature>
<dbReference type="EMBL" id="CM004469">
    <property type="protein sequence ID" value="OCT92960.1"/>
    <property type="molecule type" value="Genomic_DNA"/>
</dbReference>
<keyword evidence="2" id="KW-0812">Transmembrane</keyword>
<evidence type="ECO:0000313" key="3">
    <source>
        <dbReference type="EMBL" id="OCT92960.1"/>
    </source>
</evidence>
<evidence type="ECO:0000256" key="2">
    <source>
        <dbReference type="SAM" id="Phobius"/>
    </source>
</evidence>